<dbReference type="PANTHER" id="PTHR43649">
    <property type="entry name" value="ARABINOSE-BINDING PROTEIN-RELATED"/>
    <property type="match status" value="1"/>
</dbReference>
<keyword evidence="2" id="KW-0732">Signal</keyword>
<proteinExistence type="predicted"/>
<dbReference type="Proteomes" id="UP000095706">
    <property type="component" value="Unassembled WGS sequence"/>
</dbReference>
<reference evidence="4 5" key="1">
    <citation type="submission" date="2015-09" db="EMBL/GenBank/DDBJ databases">
        <authorList>
            <consortium name="Pathogen Informatics"/>
        </authorList>
    </citation>
    <scope>NUCLEOTIDE SEQUENCE [LARGE SCALE GENOMIC DNA]</scope>
    <source>
        <strain evidence="4 5">2789STDY5608849</strain>
    </source>
</reference>
<organism evidence="4 5">
    <name type="scientific">Fusicatenibacter saccharivorans</name>
    <dbReference type="NCBI Taxonomy" id="1150298"/>
    <lineage>
        <taxon>Bacteria</taxon>
        <taxon>Bacillati</taxon>
        <taxon>Bacillota</taxon>
        <taxon>Clostridia</taxon>
        <taxon>Lachnospirales</taxon>
        <taxon>Lachnospiraceae</taxon>
        <taxon>Fusicatenibacter</taxon>
    </lineage>
</organism>
<dbReference type="Pfam" id="PF01547">
    <property type="entry name" value="SBP_bac_1"/>
    <property type="match status" value="1"/>
</dbReference>
<dbReference type="PANTHER" id="PTHR43649:SF17">
    <property type="entry name" value="ABC TRANSPORTER SOLUTE BINDING PROTEIN-SUGAR TRANSPORT"/>
    <property type="match status" value="1"/>
</dbReference>
<dbReference type="InterPro" id="IPR006059">
    <property type="entry name" value="SBP"/>
</dbReference>
<feature type="domain" description="DUF3502" evidence="3">
    <location>
        <begin position="445"/>
        <end position="513"/>
    </location>
</feature>
<feature type="region of interest" description="Disordered" evidence="1">
    <location>
        <begin position="22"/>
        <end position="55"/>
    </location>
</feature>
<dbReference type="EMBL" id="CYYV01000006">
    <property type="protein sequence ID" value="CUO17381.1"/>
    <property type="molecule type" value="Genomic_DNA"/>
</dbReference>
<evidence type="ECO:0000313" key="4">
    <source>
        <dbReference type="EMBL" id="CUO17381.1"/>
    </source>
</evidence>
<dbReference type="RefSeq" id="WP_055227307.1">
    <property type="nucleotide sequence ID" value="NZ_CYYV01000006.1"/>
</dbReference>
<evidence type="ECO:0000256" key="2">
    <source>
        <dbReference type="SAM" id="SignalP"/>
    </source>
</evidence>
<evidence type="ECO:0000259" key="3">
    <source>
        <dbReference type="Pfam" id="PF12010"/>
    </source>
</evidence>
<dbReference type="InterPro" id="IPR050490">
    <property type="entry name" value="Bact_solute-bd_prot1"/>
</dbReference>
<evidence type="ECO:0000313" key="5">
    <source>
        <dbReference type="Proteomes" id="UP000095706"/>
    </source>
</evidence>
<dbReference type="AlphaFoldDB" id="A0A174CV80"/>
<name>A0A174CV80_9FIRM</name>
<dbReference type="Gene3D" id="3.40.190.10">
    <property type="entry name" value="Periplasmic binding protein-like II"/>
    <property type="match status" value="2"/>
</dbReference>
<protein>
    <submittedName>
        <fullName evidence="4">Lipoprotein lplA</fullName>
    </submittedName>
</protein>
<dbReference type="PROSITE" id="PS51257">
    <property type="entry name" value="PROKAR_LIPOPROTEIN"/>
    <property type="match status" value="1"/>
</dbReference>
<accession>A0A174CV80</accession>
<feature type="signal peptide" evidence="2">
    <location>
        <begin position="1"/>
        <end position="20"/>
    </location>
</feature>
<gene>
    <name evidence="4" type="primary">lipO_4</name>
    <name evidence="4" type="ORF">ERS852406_01417</name>
</gene>
<feature type="chain" id="PRO_5038333608" evidence="2">
    <location>
        <begin position="21"/>
        <end position="515"/>
    </location>
</feature>
<sequence>MRKKMAAAVLMAAMTASLLAGCGDSKSSDSTKADSAQTTASNQSEAGDSTSDLKDGKTEELLMVWPGSNASPADMQAVEDAMNEIIGEKVDAKVKLQIIEWGAYNDQTNLMLSSGEKLDMVFLMSNIREDGQRGQLYPINDLIETYAPDAYSAMERYIEACYFDGNLYGLPTYRDLASQAGFMCRADILEELGYKAEDIKNFDDIEEVLKKCQEVHPELYPMIPSDLNNGCFANYVKGEFDVVTSGVGVDIDDDASDGITVINTYDTEKYKEMAEKAYDWNQKGYFMPDSTTNTTTRQDLFRANTAFSYYGSQHPGTATQETMNSGKEIVSIPIGRSTISTSSVNFCQWAIPAQCENPKKALAVLNLLYSDSDFQNLFRYGIEGKDYVVSDGIASYPDGVTSDSVGWGNELWLCGNGSVGYAWETDPENVYEKFTEYNDTAQESPLYGFIYDTTNVKNEITAITNVTDKYKAIIENGDADPSTTLPQFNEELKSAGIDNIIEDMQKQVDEWLANK</sequence>
<evidence type="ECO:0000256" key="1">
    <source>
        <dbReference type="SAM" id="MobiDB-lite"/>
    </source>
</evidence>
<dbReference type="SUPFAM" id="SSF53850">
    <property type="entry name" value="Periplasmic binding protein-like II"/>
    <property type="match status" value="1"/>
</dbReference>
<dbReference type="InterPro" id="IPR022627">
    <property type="entry name" value="DUF3502"/>
</dbReference>
<dbReference type="Pfam" id="PF12010">
    <property type="entry name" value="DUF3502"/>
    <property type="match status" value="1"/>
</dbReference>
<keyword evidence="4" id="KW-0449">Lipoprotein</keyword>